<evidence type="ECO:0000313" key="2">
    <source>
        <dbReference type="Proteomes" id="UP001374535"/>
    </source>
</evidence>
<protein>
    <submittedName>
        <fullName evidence="1">Uncharacterized protein</fullName>
    </submittedName>
</protein>
<keyword evidence="2" id="KW-1185">Reference proteome</keyword>
<name>A0AAQ3P7Q4_VIGMU</name>
<organism evidence="1 2">
    <name type="scientific">Vigna mungo</name>
    <name type="common">Black gram</name>
    <name type="synonym">Phaseolus mungo</name>
    <dbReference type="NCBI Taxonomy" id="3915"/>
    <lineage>
        <taxon>Eukaryota</taxon>
        <taxon>Viridiplantae</taxon>
        <taxon>Streptophyta</taxon>
        <taxon>Embryophyta</taxon>
        <taxon>Tracheophyta</taxon>
        <taxon>Spermatophyta</taxon>
        <taxon>Magnoliopsida</taxon>
        <taxon>eudicotyledons</taxon>
        <taxon>Gunneridae</taxon>
        <taxon>Pentapetalae</taxon>
        <taxon>rosids</taxon>
        <taxon>fabids</taxon>
        <taxon>Fabales</taxon>
        <taxon>Fabaceae</taxon>
        <taxon>Papilionoideae</taxon>
        <taxon>50 kb inversion clade</taxon>
        <taxon>NPAAA clade</taxon>
        <taxon>indigoferoid/millettioid clade</taxon>
        <taxon>Phaseoleae</taxon>
        <taxon>Vigna</taxon>
    </lineage>
</organism>
<proteinExistence type="predicted"/>
<dbReference type="EMBL" id="CP144699">
    <property type="protein sequence ID" value="WVZ21413.1"/>
    <property type="molecule type" value="Genomic_DNA"/>
</dbReference>
<dbReference type="AlphaFoldDB" id="A0AAQ3P7Q4"/>
<dbReference type="Proteomes" id="UP001374535">
    <property type="component" value="Chromosome 2"/>
</dbReference>
<gene>
    <name evidence="1" type="ORF">V8G54_008735</name>
</gene>
<evidence type="ECO:0000313" key="1">
    <source>
        <dbReference type="EMBL" id="WVZ21413.1"/>
    </source>
</evidence>
<feature type="non-terminal residue" evidence="1">
    <location>
        <position position="1"/>
    </location>
</feature>
<accession>A0AAQ3P7Q4</accession>
<reference evidence="1 2" key="1">
    <citation type="journal article" date="2023" name="Life. Sci Alliance">
        <title>Evolutionary insights into 3D genome organization and epigenetic landscape of Vigna mungo.</title>
        <authorList>
            <person name="Junaid A."/>
            <person name="Singh B."/>
            <person name="Bhatia S."/>
        </authorList>
    </citation>
    <scope>NUCLEOTIDE SEQUENCE [LARGE SCALE GENOMIC DNA]</scope>
    <source>
        <strain evidence="1">Urdbean</strain>
    </source>
</reference>
<sequence>PLAAILLTTICARFPRPHSNIVTQWERLLQRQIRLILPLGYTISAENTSVQLGSQPSIYPYPSLLNAFNARNNRNNRLLFIAIKVISEVFLQKTFLPHPMHVNITYQTTSFDMRKPLINTQFT</sequence>